<dbReference type="InterPro" id="IPR027417">
    <property type="entry name" value="P-loop_NTPase"/>
</dbReference>
<keyword evidence="4" id="KW-0235">DNA replication</keyword>
<dbReference type="STRING" id="990712.SAMN05216257_104180"/>
<evidence type="ECO:0000313" key="8">
    <source>
        <dbReference type="EMBL" id="SDK71994.1"/>
    </source>
</evidence>
<keyword evidence="3" id="KW-0548">Nucleotidyltransferase</keyword>
<gene>
    <name evidence="8" type="ORF">SAMN05216257_104180</name>
</gene>
<name>A0A1G9E773_9RHOB</name>
<dbReference type="GO" id="GO:0006261">
    <property type="term" value="P:DNA-templated DNA replication"/>
    <property type="evidence" value="ECO:0007669"/>
    <property type="project" value="TreeGrafter"/>
</dbReference>
<sequence>MKLTGRDAQAFFAKPSREAAGVLLYGADAMRVALRREQVIAALIGPEGEAEMRLERIEGADLRRDPAALADAMKAQGFFAGPRVVHVEGAGDAAAPAIAAALEAWQPGDAQLVVTAGQLAPRSPLRKLFEGARHAFAIGIYDDPPSRAEIEAALAAAGVGEVTAEAMEALVHLSRALDPGDFRQTVEKLALYKLDPPGPVTVEDVEAVAPLTVEAHLDALITAVAEGRAADVGLMMQRLAGQGVAPATVLIGATRHFRSLLAVASHPDGAAEGVGRLRPPVYGPRRDRLLRQAQGWGAERAARALQLLIDTDLELRSAGQHAPQMALVERALIRLAMMNRRR</sequence>
<evidence type="ECO:0000313" key="9">
    <source>
        <dbReference type="Proteomes" id="UP000199328"/>
    </source>
</evidence>
<organism evidence="8 9">
    <name type="scientific">Meinhardsimonia xiamenensis</name>
    <dbReference type="NCBI Taxonomy" id="990712"/>
    <lineage>
        <taxon>Bacteria</taxon>
        <taxon>Pseudomonadati</taxon>
        <taxon>Pseudomonadota</taxon>
        <taxon>Alphaproteobacteria</taxon>
        <taxon>Rhodobacterales</taxon>
        <taxon>Paracoccaceae</taxon>
        <taxon>Meinhardsimonia</taxon>
    </lineage>
</organism>
<comment type="catalytic activity">
    <reaction evidence="7">
        <text>DNA(n) + a 2'-deoxyribonucleoside 5'-triphosphate = DNA(n+1) + diphosphate</text>
        <dbReference type="Rhea" id="RHEA:22508"/>
        <dbReference type="Rhea" id="RHEA-COMP:17339"/>
        <dbReference type="Rhea" id="RHEA-COMP:17340"/>
        <dbReference type="ChEBI" id="CHEBI:33019"/>
        <dbReference type="ChEBI" id="CHEBI:61560"/>
        <dbReference type="ChEBI" id="CHEBI:173112"/>
        <dbReference type="EC" id="2.7.7.7"/>
    </reaction>
</comment>
<dbReference type="RefSeq" id="WP_092500399.1">
    <property type="nucleotide sequence ID" value="NZ_FNFV01000004.1"/>
</dbReference>
<dbReference type="InterPro" id="IPR008921">
    <property type="entry name" value="DNA_pol3_clamp-load_cplx_C"/>
</dbReference>
<dbReference type="Proteomes" id="UP000199328">
    <property type="component" value="Unassembled WGS sequence"/>
</dbReference>
<evidence type="ECO:0000256" key="3">
    <source>
        <dbReference type="ARBA" id="ARBA00022695"/>
    </source>
</evidence>
<dbReference type="EMBL" id="FNFV01000004">
    <property type="protein sequence ID" value="SDK71994.1"/>
    <property type="molecule type" value="Genomic_DNA"/>
</dbReference>
<accession>A0A1G9E773</accession>
<dbReference type="PANTHER" id="PTHR34388:SF1">
    <property type="entry name" value="DNA POLYMERASE III SUBUNIT DELTA"/>
    <property type="match status" value="1"/>
</dbReference>
<evidence type="ECO:0000256" key="7">
    <source>
        <dbReference type="ARBA" id="ARBA00049244"/>
    </source>
</evidence>
<evidence type="ECO:0000256" key="4">
    <source>
        <dbReference type="ARBA" id="ARBA00022705"/>
    </source>
</evidence>
<dbReference type="Gene3D" id="1.20.272.10">
    <property type="match status" value="1"/>
</dbReference>
<dbReference type="SUPFAM" id="SSF48019">
    <property type="entry name" value="post-AAA+ oligomerization domain-like"/>
    <property type="match status" value="1"/>
</dbReference>
<dbReference type="GO" id="GO:0009360">
    <property type="term" value="C:DNA polymerase III complex"/>
    <property type="evidence" value="ECO:0007669"/>
    <property type="project" value="TreeGrafter"/>
</dbReference>
<dbReference type="GO" id="GO:0003677">
    <property type="term" value="F:DNA binding"/>
    <property type="evidence" value="ECO:0007669"/>
    <property type="project" value="InterPro"/>
</dbReference>
<dbReference type="OrthoDB" id="9804983at2"/>
<proteinExistence type="inferred from homology"/>
<dbReference type="InterPro" id="IPR005790">
    <property type="entry name" value="DNA_polIII_delta"/>
</dbReference>
<keyword evidence="5" id="KW-0239">DNA-directed DNA polymerase</keyword>
<dbReference type="PANTHER" id="PTHR34388">
    <property type="entry name" value="DNA POLYMERASE III SUBUNIT DELTA"/>
    <property type="match status" value="1"/>
</dbReference>
<evidence type="ECO:0000256" key="1">
    <source>
        <dbReference type="ARBA" id="ARBA00012417"/>
    </source>
</evidence>
<evidence type="ECO:0000256" key="6">
    <source>
        <dbReference type="ARBA" id="ARBA00034754"/>
    </source>
</evidence>
<evidence type="ECO:0000256" key="5">
    <source>
        <dbReference type="ARBA" id="ARBA00022932"/>
    </source>
</evidence>
<dbReference type="Gene3D" id="3.40.50.300">
    <property type="entry name" value="P-loop containing nucleotide triphosphate hydrolases"/>
    <property type="match status" value="1"/>
</dbReference>
<dbReference type="AlphaFoldDB" id="A0A1G9E773"/>
<reference evidence="9" key="1">
    <citation type="submission" date="2016-10" db="EMBL/GenBank/DDBJ databases">
        <authorList>
            <person name="Varghese N."/>
            <person name="Submissions S."/>
        </authorList>
    </citation>
    <scope>NUCLEOTIDE SEQUENCE [LARGE SCALE GENOMIC DNA]</scope>
    <source>
        <strain evidence="9">CGMCC 1.10789</strain>
    </source>
</reference>
<keyword evidence="9" id="KW-1185">Reference proteome</keyword>
<dbReference type="NCBIfam" id="TIGR01128">
    <property type="entry name" value="holA"/>
    <property type="match status" value="1"/>
</dbReference>
<dbReference type="EC" id="2.7.7.7" evidence="1"/>
<keyword evidence="2" id="KW-0808">Transferase</keyword>
<dbReference type="GO" id="GO:0003887">
    <property type="term" value="F:DNA-directed DNA polymerase activity"/>
    <property type="evidence" value="ECO:0007669"/>
    <property type="project" value="UniProtKB-KW"/>
</dbReference>
<protein>
    <recommendedName>
        <fullName evidence="1">DNA-directed DNA polymerase</fullName>
        <ecNumber evidence="1">2.7.7.7</ecNumber>
    </recommendedName>
</protein>
<comment type="similarity">
    <text evidence="6">Belongs to the DNA polymerase HolA subunit family.</text>
</comment>
<evidence type="ECO:0000256" key="2">
    <source>
        <dbReference type="ARBA" id="ARBA00022679"/>
    </source>
</evidence>